<protein>
    <recommendedName>
        <fullName evidence="8">SPX domain-containing protein</fullName>
    </recommendedName>
</protein>
<dbReference type="PANTHER" id="PTHR23510:SF65">
    <property type="entry name" value="SPX DOMAIN-CONTAINING MEMBRANE PROTEIN OS09G0521800"/>
    <property type="match status" value="1"/>
</dbReference>
<evidence type="ECO:0000256" key="4">
    <source>
        <dbReference type="ARBA" id="ARBA00022989"/>
    </source>
</evidence>
<evidence type="ECO:0000313" key="9">
    <source>
        <dbReference type="EMBL" id="KAG6500509.1"/>
    </source>
</evidence>
<comment type="caution">
    <text evidence="9">The sequence shown here is derived from an EMBL/GenBank/DDBJ whole genome shotgun (WGS) entry which is preliminary data.</text>
</comment>
<dbReference type="GO" id="GO:0016020">
    <property type="term" value="C:membrane"/>
    <property type="evidence" value="ECO:0007669"/>
    <property type="project" value="UniProtKB-SubCell"/>
</dbReference>
<feature type="transmembrane region" description="Helical" evidence="7">
    <location>
        <begin position="358"/>
        <end position="379"/>
    </location>
</feature>
<evidence type="ECO:0000256" key="6">
    <source>
        <dbReference type="SAM" id="MobiDB-lite"/>
    </source>
</evidence>
<comment type="similarity">
    <text evidence="2">Belongs to the major facilitator superfamily.</text>
</comment>
<keyword evidence="5 7" id="KW-0472">Membrane</keyword>
<keyword evidence="10" id="KW-1185">Reference proteome</keyword>
<proteinExistence type="inferred from homology"/>
<dbReference type="PROSITE" id="PS51382">
    <property type="entry name" value="SPX"/>
    <property type="match status" value="1"/>
</dbReference>
<reference evidence="9 10" key="1">
    <citation type="submission" date="2020-08" db="EMBL/GenBank/DDBJ databases">
        <title>Plant Genome Project.</title>
        <authorList>
            <person name="Zhang R.-G."/>
        </authorList>
    </citation>
    <scope>NUCLEOTIDE SEQUENCE [LARGE SCALE GENOMIC DNA]</scope>
    <source>
        <tissue evidence="9">Rhizome</tissue>
    </source>
</reference>
<feature type="transmembrane region" description="Helical" evidence="7">
    <location>
        <begin position="282"/>
        <end position="299"/>
    </location>
</feature>
<evidence type="ECO:0000256" key="1">
    <source>
        <dbReference type="ARBA" id="ARBA00004141"/>
    </source>
</evidence>
<dbReference type="Proteomes" id="UP000734854">
    <property type="component" value="Unassembled WGS sequence"/>
</dbReference>
<evidence type="ECO:0000313" key="10">
    <source>
        <dbReference type="Proteomes" id="UP000734854"/>
    </source>
</evidence>
<keyword evidence="4 7" id="KW-1133">Transmembrane helix</keyword>
<name>A0A8J5GCH8_ZINOF</name>
<feature type="region of interest" description="Disordered" evidence="6">
    <location>
        <begin position="494"/>
        <end position="519"/>
    </location>
</feature>
<dbReference type="EMBL" id="JACMSC010000011">
    <property type="protein sequence ID" value="KAG6500509.1"/>
    <property type="molecule type" value="Genomic_DNA"/>
</dbReference>
<evidence type="ECO:0000256" key="5">
    <source>
        <dbReference type="ARBA" id="ARBA00023136"/>
    </source>
</evidence>
<dbReference type="AlphaFoldDB" id="A0A8J5GCH8"/>
<evidence type="ECO:0000256" key="7">
    <source>
        <dbReference type="SAM" id="Phobius"/>
    </source>
</evidence>
<comment type="subcellular location">
    <subcellularLocation>
        <location evidence="1">Membrane</location>
        <topology evidence="1">Multi-pass membrane protein</topology>
    </subcellularLocation>
</comment>
<gene>
    <name evidence="9" type="ORF">ZIOFF_040355</name>
</gene>
<feature type="transmembrane region" description="Helical" evidence="7">
    <location>
        <begin position="388"/>
        <end position="406"/>
    </location>
</feature>
<dbReference type="InterPro" id="IPR036259">
    <property type="entry name" value="MFS_trans_sf"/>
</dbReference>
<accession>A0A8J5GCH8</accession>
<evidence type="ECO:0000259" key="8">
    <source>
        <dbReference type="PROSITE" id="PS51382"/>
    </source>
</evidence>
<organism evidence="9 10">
    <name type="scientific">Zingiber officinale</name>
    <name type="common">Ginger</name>
    <name type="synonym">Amomum zingiber</name>
    <dbReference type="NCBI Taxonomy" id="94328"/>
    <lineage>
        <taxon>Eukaryota</taxon>
        <taxon>Viridiplantae</taxon>
        <taxon>Streptophyta</taxon>
        <taxon>Embryophyta</taxon>
        <taxon>Tracheophyta</taxon>
        <taxon>Spermatophyta</taxon>
        <taxon>Magnoliopsida</taxon>
        <taxon>Liliopsida</taxon>
        <taxon>Zingiberales</taxon>
        <taxon>Zingiberaceae</taxon>
        <taxon>Zingiber</taxon>
    </lineage>
</organism>
<keyword evidence="3 7" id="KW-0812">Transmembrane</keyword>
<dbReference type="InterPro" id="IPR004331">
    <property type="entry name" value="SPX_dom"/>
</dbReference>
<dbReference type="CDD" id="cd14479">
    <property type="entry name" value="SPX-MFS_plant"/>
    <property type="match status" value="1"/>
</dbReference>
<dbReference type="InterPro" id="IPR051068">
    <property type="entry name" value="MFS_Domain-Containing_Protein"/>
</dbReference>
<feature type="compositionally biased region" description="Basic and acidic residues" evidence="6">
    <location>
        <begin position="494"/>
        <end position="503"/>
    </location>
</feature>
<dbReference type="PANTHER" id="PTHR23510">
    <property type="entry name" value="INNER MEMBRANE TRANSPORT PROTEIN YAJR"/>
    <property type="match status" value="1"/>
</dbReference>
<feature type="domain" description="SPX" evidence="8">
    <location>
        <begin position="17"/>
        <end position="172"/>
    </location>
</feature>
<feature type="transmembrane region" description="Helical" evidence="7">
    <location>
        <begin position="12"/>
        <end position="35"/>
    </location>
</feature>
<feature type="transmembrane region" description="Helical" evidence="7">
    <location>
        <begin position="244"/>
        <end position="270"/>
    </location>
</feature>
<evidence type="ECO:0000256" key="2">
    <source>
        <dbReference type="ARBA" id="ARBA00008335"/>
    </source>
</evidence>
<sequence length="519" mass="58156">MLRLHNDPSLPLGLHSMPFLSSGVFKICLFLFLIVESEPFVPRMWYCINYKLMKKKVKQCVQGIKQGGKEHRCVLKEFARMLDDQIEKTVLFFLERQGIIAHKIQELGEERTMLLDLPYISKISELQEAYIAVGYDLLNLLKFVDVNATASRTPRKLSIDQPSTALVVQDPVIYLLHASVDKLTHSTNFLQFLGQHALIIEEEEEQVNEERYHSVSLTLNLANTFLYMVNTCIVVPTADDYSMSLGAAATVCGIIIGSMAAAQVFSSVYFSAWSYKSYFKPLMLSSIVLFLGNPLYALAYDLSSLTILLIGRLLCGMRSVELLIYFMLKYAMEILLAESSITTSFYFGWSRWTMSSVAIFLAVLGLTVLPVNAVVGTYISNMFEARQILVLLGLLLSFDFTSMYTIPQYVSSALITFVAKFLKILVGVPRGVLTHHLVSGWSPSLGSRLAPAVVFSEIENLRFLARVGHLAMEALVENGFGNLYALCPAPSDRGHREKRKMGDPSDQTAHSARSWEQAI</sequence>
<dbReference type="SUPFAM" id="SSF103473">
    <property type="entry name" value="MFS general substrate transporter"/>
    <property type="match status" value="1"/>
</dbReference>
<evidence type="ECO:0000256" key="3">
    <source>
        <dbReference type="ARBA" id="ARBA00022692"/>
    </source>
</evidence>
<dbReference type="InterPro" id="IPR045264">
    <property type="entry name" value="SPXM_SPX_plant"/>
</dbReference>